<evidence type="ECO:0000313" key="1">
    <source>
        <dbReference type="EMBL" id="MBA0596399.1"/>
    </source>
</evidence>
<proteinExistence type="predicted"/>
<name>A0A7J8Q4D0_GOSRA</name>
<gene>
    <name evidence="1" type="ORF">Gorai_013220</name>
</gene>
<dbReference type="AlphaFoldDB" id="A0A7J8Q4D0"/>
<accession>A0A7J8Q4D0</accession>
<sequence>MTLKLSASQDLPRGRIRVTAERGIWAAKNCWSSCLLCSNCFIVSLAAGQKVLL</sequence>
<comment type="caution">
    <text evidence="1">The sequence shown here is derived from an EMBL/GenBank/DDBJ whole genome shotgun (WGS) entry which is preliminary data.</text>
</comment>
<dbReference type="EMBL" id="JABEZZ010000009">
    <property type="protein sequence ID" value="MBA0596399.1"/>
    <property type="molecule type" value="Genomic_DNA"/>
</dbReference>
<reference evidence="1 2" key="1">
    <citation type="journal article" date="2019" name="Genome Biol. Evol.">
        <title>Insights into the evolution of the New World diploid cottons (Gossypium, subgenus Houzingenia) based on genome sequencing.</title>
        <authorList>
            <person name="Grover C.E."/>
            <person name="Arick M.A. 2nd"/>
            <person name="Thrash A."/>
            <person name="Conover J.L."/>
            <person name="Sanders W.S."/>
            <person name="Peterson D.G."/>
            <person name="Frelichowski J.E."/>
            <person name="Scheffler J.A."/>
            <person name="Scheffler B.E."/>
            <person name="Wendel J.F."/>
        </authorList>
    </citation>
    <scope>NUCLEOTIDE SEQUENCE [LARGE SCALE GENOMIC DNA]</scope>
    <source>
        <strain evidence="1">8</strain>
        <tissue evidence="1">Leaf</tissue>
    </source>
</reference>
<evidence type="ECO:0000313" key="2">
    <source>
        <dbReference type="Proteomes" id="UP000593578"/>
    </source>
</evidence>
<protein>
    <submittedName>
        <fullName evidence="1">Uncharacterized protein</fullName>
    </submittedName>
</protein>
<dbReference type="Proteomes" id="UP000593578">
    <property type="component" value="Unassembled WGS sequence"/>
</dbReference>
<organism evidence="1 2">
    <name type="scientific">Gossypium raimondii</name>
    <name type="common">Peruvian cotton</name>
    <name type="synonym">Gossypium klotzschianum subsp. raimondii</name>
    <dbReference type="NCBI Taxonomy" id="29730"/>
    <lineage>
        <taxon>Eukaryota</taxon>
        <taxon>Viridiplantae</taxon>
        <taxon>Streptophyta</taxon>
        <taxon>Embryophyta</taxon>
        <taxon>Tracheophyta</taxon>
        <taxon>Spermatophyta</taxon>
        <taxon>Magnoliopsida</taxon>
        <taxon>eudicotyledons</taxon>
        <taxon>Gunneridae</taxon>
        <taxon>Pentapetalae</taxon>
        <taxon>rosids</taxon>
        <taxon>malvids</taxon>
        <taxon>Malvales</taxon>
        <taxon>Malvaceae</taxon>
        <taxon>Malvoideae</taxon>
        <taxon>Gossypium</taxon>
    </lineage>
</organism>